<name>A0A1H9N5C6_9LACT</name>
<dbReference type="NCBIfam" id="TIGR00410">
    <property type="entry name" value="lacE"/>
    <property type="match status" value="1"/>
</dbReference>
<proteinExistence type="predicted"/>
<protein>
    <recommendedName>
        <fullName evidence="8">Permease IIC component</fullName>
    </recommendedName>
</protein>
<evidence type="ECO:0000313" key="12">
    <source>
        <dbReference type="Proteomes" id="UP000198556"/>
    </source>
</evidence>
<dbReference type="GO" id="GO:0008982">
    <property type="term" value="F:protein-N(PI)-phosphohistidine-sugar phosphotransferase activity"/>
    <property type="evidence" value="ECO:0007669"/>
    <property type="project" value="UniProtKB-UniRule"/>
</dbReference>
<dbReference type="PANTHER" id="PTHR33989">
    <property type="match status" value="1"/>
</dbReference>
<keyword evidence="7 8" id="KW-0472">Membrane</keyword>
<dbReference type="PROSITE" id="PS51105">
    <property type="entry name" value="PTS_EIIC_TYPE_3"/>
    <property type="match status" value="1"/>
</dbReference>
<accession>A0A1H9N5C6</accession>
<dbReference type="GO" id="GO:1901264">
    <property type="term" value="P:carbohydrate derivative transport"/>
    <property type="evidence" value="ECO:0007669"/>
    <property type="project" value="TreeGrafter"/>
</dbReference>
<keyword evidence="12" id="KW-1185">Reference proteome</keyword>
<dbReference type="OrthoDB" id="1550290at2"/>
<keyword evidence="6 9" id="KW-1133">Transmembrane helix</keyword>
<dbReference type="EMBL" id="FOGF01000035">
    <property type="protein sequence ID" value="SER31186.1"/>
    <property type="molecule type" value="Genomic_DNA"/>
</dbReference>
<feature type="transmembrane region" description="Helical" evidence="9">
    <location>
        <begin position="272"/>
        <end position="293"/>
    </location>
</feature>
<dbReference type="Pfam" id="PF02378">
    <property type="entry name" value="PTS_EIIC"/>
    <property type="match status" value="1"/>
</dbReference>
<dbReference type="InterPro" id="IPR003352">
    <property type="entry name" value="PTS_EIIC"/>
</dbReference>
<comment type="subcellular location">
    <subcellularLocation>
        <location evidence="1">Cell membrane</location>
        <topology evidence="1">Multi-pass membrane protein</topology>
    </subcellularLocation>
</comment>
<keyword evidence="5 9" id="KW-0812">Transmembrane</keyword>
<sequence>MKEKFQRIAGRIGSQRHLVALRDGMAQLMPLIIIGSVFMLVAAFPIEPLTKFLDNSGLAGYMWKATDATFGIIGIAVTFTVARNLALHYKVDGLSAGLLSLASYVLLTPTIASDAGNGFPVMYLGSRGLFLGIVVALVTAELFRYFVQKDIVIKMPDTVPPNVSRAFSAIIPGLFVILFWFILLVLVNSVGVENVHTLMEKFITQPLSGLTGSLGGVIVIVIIQSVLWMFGIHGAQVTAPFIEPILLTNSDANRVAMAAGQELPNIITFEFLYNYVFPGGAGCVFALALLLFFRSKSKENKSLGKLSMAPVSFQIAEPILFGFPTILNFKMVIPFILSPIVSAIICYFAMYTGLVPKPIGAVIPWTTPPVIAGFLACGGHISGAILNIVVIVVSTMIYYPFFKIDDNMKLAEEKGKEK</sequence>
<feature type="transmembrane region" description="Helical" evidence="9">
    <location>
        <begin position="166"/>
        <end position="187"/>
    </location>
</feature>
<feature type="domain" description="PTS EIIC type-3" evidence="10">
    <location>
        <begin position="1"/>
        <end position="401"/>
    </location>
</feature>
<dbReference type="RefSeq" id="WP_089747398.1">
    <property type="nucleotide sequence ID" value="NZ_FOGF01000035.1"/>
</dbReference>
<keyword evidence="2 8" id="KW-0813">Transport</keyword>
<evidence type="ECO:0000256" key="3">
    <source>
        <dbReference type="ARBA" id="ARBA00022475"/>
    </source>
</evidence>
<evidence type="ECO:0000313" key="11">
    <source>
        <dbReference type="EMBL" id="SER31186.1"/>
    </source>
</evidence>
<feature type="transmembrane region" description="Helical" evidence="9">
    <location>
        <begin position="207"/>
        <end position="230"/>
    </location>
</feature>
<feature type="transmembrane region" description="Helical" evidence="9">
    <location>
        <begin position="370"/>
        <end position="399"/>
    </location>
</feature>
<evidence type="ECO:0000256" key="7">
    <source>
        <dbReference type="ARBA" id="ARBA00023136"/>
    </source>
</evidence>
<dbReference type="InterPro" id="IPR004501">
    <property type="entry name" value="PTS_EIIC_3"/>
</dbReference>
<dbReference type="GO" id="GO:0005886">
    <property type="term" value="C:plasma membrane"/>
    <property type="evidence" value="ECO:0007669"/>
    <property type="project" value="UniProtKB-SubCell"/>
</dbReference>
<dbReference type="PANTHER" id="PTHR33989:SF4">
    <property type="entry name" value="PTS SYSTEM N,N'-DIACETYLCHITOBIOSE-SPECIFIC EIIC COMPONENT"/>
    <property type="match status" value="1"/>
</dbReference>
<evidence type="ECO:0000256" key="6">
    <source>
        <dbReference type="ARBA" id="ARBA00022989"/>
    </source>
</evidence>
<feature type="transmembrane region" description="Helical" evidence="9">
    <location>
        <begin position="28"/>
        <end position="46"/>
    </location>
</feature>
<dbReference type="STRING" id="137733.SAMN05421767_1357"/>
<evidence type="ECO:0000256" key="8">
    <source>
        <dbReference type="PIRNR" id="PIRNR006351"/>
    </source>
</evidence>
<evidence type="ECO:0000256" key="2">
    <source>
        <dbReference type="ARBA" id="ARBA00022448"/>
    </source>
</evidence>
<evidence type="ECO:0000256" key="1">
    <source>
        <dbReference type="ARBA" id="ARBA00004651"/>
    </source>
</evidence>
<organism evidence="11 12">
    <name type="scientific">Granulicatella balaenopterae</name>
    <dbReference type="NCBI Taxonomy" id="137733"/>
    <lineage>
        <taxon>Bacteria</taxon>
        <taxon>Bacillati</taxon>
        <taxon>Bacillota</taxon>
        <taxon>Bacilli</taxon>
        <taxon>Lactobacillales</taxon>
        <taxon>Carnobacteriaceae</taxon>
        <taxon>Granulicatella</taxon>
    </lineage>
</organism>
<keyword evidence="4 8" id="KW-0762">Sugar transport</keyword>
<feature type="transmembrane region" description="Helical" evidence="9">
    <location>
        <begin position="94"/>
        <end position="112"/>
    </location>
</feature>
<feature type="transmembrane region" description="Helical" evidence="9">
    <location>
        <begin position="331"/>
        <end position="350"/>
    </location>
</feature>
<dbReference type="GO" id="GO:0009401">
    <property type="term" value="P:phosphoenolpyruvate-dependent sugar phosphotransferase system"/>
    <property type="evidence" value="ECO:0007669"/>
    <property type="project" value="InterPro"/>
</dbReference>
<keyword evidence="3 8" id="KW-1003">Cell membrane</keyword>
<dbReference type="InterPro" id="IPR051088">
    <property type="entry name" value="PTS_Sugar-EIIC/EIIB"/>
</dbReference>
<evidence type="ECO:0000256" key="4">
    <source>
        <dbReference type="ARBA" id="ARBA00022597"/>
    </source>
</evidence>
<gene>
    <name evidence="11" type="ORF">SAMN05421767_1357</name>
</gene>
<feature type="transmembrane region" description="Helical" evidence="9">
    <location>
        <begin position="58"/>
        <end position="82"/>
    </location>
</feature>
<dbReference type="PIRSF" id="PIRSF006351">
    <property type="entry name" value="PTS_EIIC-Cellobiose"/>
    <property type="match status" value="1"/>
</dbReference>
<feature type="transmembrane region" description="Helical" evidence="9">
    <location>
        <begin position="124"/>
        <end position="146"/>
    </location>
</feature>
<dbReference type="AlphaFoldDB" id="A0A1H9N5C6"/>
<evidence type="ECO:0000259" key="10">
    <source>
        <dbReference type="PROSITE" id="PS51105"/>
    </source>
</evidence>
<evidence type="ECO:0000256" key="9">
    <source>
        <dbReference type="SAM" id="Phobius"/>
    </source>
</evidence>
<dbReference type="Proteomes" id="UP000198556">
    <property type="component" value="Unassembled WGS sequence"/>
</dbReference>
<comment type="function">
    <text evidence="8">The phosphoenolpyruvate-dependent sugar phosphotransferase system (PTS), a major carbohydrate active -transport system, catalyzes the phosphorylation of incoming sugar substrates concomitant with their translocation across the cell membrane.</text>
</comment>
<reference evidence="11 12" key="1">
    <citation type="submission" date="2016-10" db="EMBL/GenBank/DDBJ databases">
        <authorList>
            <person name="de Groot N.N."/>
        </authorList>
    </citation>
    <scope>NUCLEOTIDE SEQUENCE [LARGE SCALE GENOMIC DNA]</scope>
    <source>
        <strain evidence="11 12">DSM 15827</strain>
    </source>
</reference>
<dbReference type="InterPro" id="IPR004796">
    <property type="entry name" value="PTS_IIC_cello"/>
</dbReference>
<evidence type="ECO:0000256" key="5">
    <source>
        <dbReference type="ARBA" id="ARBA00022692"/>
    </source>
</evidence>